<comment type="caution">
    <text evidence="2">The sequence shown here is derived from an EMBL/GenBank/DDBJ whole genome shotgun (WGS) entry which is preliminary data.</text>
</comment>
<keyword evidence="3" id="KW-1185">Reference proteome</keyword>
<name>A0ABV0NBS7_9TELE</name>
<evidence type="ECO:0000313" key="3">
    <source>
        <dbReference type="Proteomes" id="UP001476798"/>
    </source>
</evidence>
<dbReference type="Proteomes" id="UP001476798">
    <property type="component" value="Unassembled WGS sequence"/>
</dbReference>
<organism evidence="2 3">
    <name type="scientific">Goodea atripinnis</name>
    <dbReference type="NCBI Taxonomy" id="208336"/>
    <lineage>
        <taxon>Eukaryota</taxon>
        <taxon>Metazoa</taxon>
        <taxon>Chordata</taxon>
        <taxon>Craniata</taxon>
        <taxon>Vertebrata</taxon>
        <taxon>Euteleostomi</taxon>
        <taxon>Actinopterygii</taxon>
        <taxon>Neopterygii</taxon>
        <taxon>Teleostei</taxon>
        <taxon>Neoteleostei</taxon>
        <taxon>Acanthomorphata</taxon>
        <taxon>Ovalentaria</taxon>
        <taxon>Atherinomorphae</taxon>
        <taxon>Cyprinodontiformes</taxon>
        <taxon>Goodeidae</taxon>
        <taxon>Goodea</taxon>
    </lineage>
</organism>
<sequence>MSSDCGVSGPKELGHPLDPPRSLGLGLYVSDAACGWRRRQALTRSVTGQSRGEAPPVWCPRMAIAAPSFVPAGMRTSQRFTGDTPKE</sequence>
<gene>
    <name evidence="2" type="ORF">GOODEAATRI_007048</name>
</gene>
<accession>A0ABV0NBS7</accession>
<protein>
    <submittedName>
        <fullName evidence="2">Uncharacterized protein</fullName>
    </submittedName>
</protein>
<evidence type="ECO:0000256" key="1">
    <source>
        <dbReference type="SAM" id="MobiDB-lite"/>
    </source>
</evidence>
<evidence type="ECO:0000313" key="2">
    <source>
        <dbReference type="EMBL" id="MEQ2167727.1"/>
    </source>
</evidence>
<proteinExistence type="predicted"/>
<reference evidence="2 3" key="1">
    <citation type="submission" date="2021-06" db="EMBL/GenBank/DDBJ databases">
        <authorList>
            <person name="Palmer J.M."/>
        </authorList>
    </citation>
    <scope>NUCLEOTIDE SEQUENCE [LARGE SCALE GENOMIC DNA]</scope>
    <source>
        <strain evidence="2 3">GA_2019</strain>
        <tissue evidence="2">Muscle</tissue>
    </source>
</reference>
<feature type="region of interest" description="Disordered" evidence="1">
    <location>
        <begin position="1"/>
        <end position="21"/>
    </location>
</feature>
<dbReference type="EMBL" id="JAHRIO010030332">
    <property type="protein sequence ID" value="MEQ2167727.1"/>
    <property type="molecule type" value="Genomic_DNA"/>
</dbReference>